<dbReference type="SUPFAM" id="SSF143422">
    <property type="entry name" value="Transposase IS200-like"/>
    <property type="match status" value="1"/>
</dbReference>
<dbReference type="Proteomes" id="UP000294444">
    <property type="component" value="Chromosome"/>
</dbReference>
<dbReference type="GO" id="GO:0006313">
    <property type="term" value="P:DNA transposition"/>
    <property type="evidence" value="ECO:0007669"/>
    <property type="project" value="InterPro"/>
</dbReference>
<dbReference type="Pfam" id="PF01797">
    <property type="entry name" value="Y1_Tnp"/>
    <property type="match status" value="1"/>
</dbReference>
<dbReference type="PANTHER" id="PTHR36966">
    <property type="entry name" value="REP-ASSOCIATED TYROSINE TRANSPOSASE"/>
    <property type="match status" value="1"/>
</dbReference>
<accession>A0A4P7CKF1</accession>
<dbReference type="RefSeq" id="WP_162857239.1">
    <property type="nucleotide sequence ID" value="NZ_CP038145.1"/>
</dbReference>
<dbReference type="GO" id="GO:0004803">
    <property type="term" value="F:transposase activity"/>
    <property type="evidence" value="ECO:0007669"/>
    <property type="project" value="InterPro"/>
</dbReference>
<evidence type="ECO:0000259" key="1">
    <source>
        <dbReference type="SMART" id="SM01321"/>
    </source>
</evidence>
<dbReference type="KEGG" id="aio:EXH44_09420"/>
<protein>
    <submittedName>
        <fullName evidence="2">Transposase</fullName>
    </submittedName>
</protein>
<gene>
    <name evidence="2" type="ORF">EXH44_09420</name>
</gene>
<dbReference type="PANTHER" id="PTHR36966:SF1">
    <property type="entry name" value="REP-ASSOCIATED TYROSINE TRANSPOSASE"/>
    <property type="match status" value="1"/>
</dbReference>
<sequence>MKNSLPKRRNNMRLPHYDYSQYGCYFVTVCTKNRNCLFGDIANEKMHLNKIGIMIDETLNALLKDYPKSEFSHYVIMPNHIHFIWFNQDDVLLSNLVRKLKGITAKKYREMMNNQIYEPLWQRSFYEHIIRNDEDFLRIWEYIENNPLQWHLDRFYQ</sequence>
<dbReference type="SMART" id="SM01321">
    <property type="entry name" value="Y1_Tnp"/>
    <property type="match status" value="1"/>
</dbReference>
<name>A0A4P7CKF1_9PAST</name>
<dbReference type="Gene3D" id="3.30.70.1290">
    <property type="entry name" value="Transposase IS200-like"/>
    <property type="match status" value="1"/>
</dbReference>
<dbReference type="EMBL" id="CP038145">
    <property type="protein sequence ID" value="QBQ64424.1"/>
    <property type="molecule type" value="Genomic_DNA"/>
</dbReference>
<evidence type="ECO:0000313" key="3">
    <source>
        <dbReference type="Proteomes" id="UP000294444"/>
    </source>
</evidence>
<dbReference type="GO" id="GO:0043565">
    <property type="term" value="F:sequence-specific DNA binding"/>
    <property type="evidence" value="ECO:0007669"/>
    <property type="project" value="TreeGrafter"/>
</dbReference>
<feature type="domain" description="Transposase IS200-like" evidence="1">
    <location>
        <begin position="20"/>
        <end position="146"/>
    </location>
</feature>
<dbReference type="InterPro" id="IPR036515">
    <property type="entry name" value="Transposase_17_sf"/>
</dbReference>
<proteinExistence type="predicted"/>
<keyword evidence="3" id="KW-1185">Reference proteome</keyword>
<reference evidence="2 3" key="1">
    <citation type="submission" date="2019-03" db="EMBL/GenBank/DDBJ databases">
        <authorList>
            <person name="Che Y."/>
            <person name="Zhou L."/>
        </authorList>
    </citation>
    <scope>NUCLEOTIDE SEQUENCE [LARGE SCALE GENOMIC DNA]</scope>
    <source>
        <strain evidence="2 3">AIFJ1607</strain>
    </source>
</reference>
<dbReference type="NCBIfam" id="NF047646">
    <property type="entry name" value="REP_Tyr_transpos"/>
    <property type="match status" value="1"/>
</dbReference>
<organism evidence="2 3">
    <name type="scientific">Actinobacillus indolicus</name>
    <dbReference type="NCBI Taxonomy" id="51049"/>
    <lineage>
        <taxon>Bacteria</taxon>
        <taxon>Pseudomonadati</taxon>
        <taxon>Pseudomonadota</taxon>
        <taxon>Gammaproteobacteria</taxon>
        <taxon>Pasteurellales</taxon>
        <taxon>Pasteurellaceae</taxon>
        <taxon>Actinobacillus</taxon>
    </lineage>
</organism>
<dbReference type="InterPro" id="IPR052715">
    <property type="entry name" value="RAYT_transposase"/>
</dbReference>
<dbReference type="InterPro" id="IPR002686">
    <property type="entry name" value="Transposase_17"/>
</dbReference>
<dbReference type="AlphaFoldDB" id="A0A4P7CKF1"/>
<evidence type="ECO:0000313" key="2">
    <source>
        <dbReference type="EMBL" id="QBQ64424.1"/>
    </source>
</evidence>